<dbReference type="AlphaFoldDB" id="E6PQS7"/>
<name>E6PQS7_9ZZZZ</name>
<dbReference type="InterPro" id="IPR036442">
    <property type="entry name" value="ProQ/FinO_sf"/>
</dbReference>
<organism evidence="2">
    <name type="scientific">mine drainage metagenome</name>
    <dbReference type="NCBI Taxonomy" id="410659"/>
    <lineage>
        <taxon>unclassified sequences</taxon>
        <taxon>metagenomes</taxon>
        <taxon>ecological metagenomes</taxon>
    </lineage>
</organism>
<feature type="region of interest" description="Disordered" evidence="1">
    <location>
        <begin position="250"/>
        <end position="272"/>
    </location>
</feature>
<sequence>MKNSQDVFVAVVSALHDRAGAERFWPIRGARAKNPSTPSSLVPKPRACASMRWRWPWSRRAWGGVILIPERRLFPAPRLGSPPKRTAKRVQRMSSFPALPWAHPHAPPVCLHVNAVCGVPDRLLGSSNPGRCAGPNPGGQPPAQPRGESRQGCRAAGSAPGGAGLPGRLAGAEAACGGGWPARSCPLGPAAGGGHIHTQFARWMRAQPASQTLSGTALHPLSKQLLYPHLSSPAYRRGFGVCAPRVNLDGSPAGAITPEHRDAARQRRARQP</sequence>
<feature type="region of interest" description="Disordered" evidence="1">
    <location>
        <begin position="128"/>
        <end position="161"/>
    </location>
</feature>
<accession>E6PQS7</accession>
<dbReference type="Gene3D" id="1.10.1710.10">
    <property type="entry name" value="ProQ/FinO domain"/>
    <property type="match status" value="1"/>
</dbReference>
<reference evidence="2" key="1">
    <citation type="submission" date="2009-10" db="EMBL/GenBank/DDBJ databases">
        <title>Diversity of trophic interactions inside an arsenic-rich microbial ecosystem.</title>
        <authorList>
            <person name="Bertin P.N."/>
            <person name="Heinrich-Salmeron A."/>
            <person name="Pelletier E."/>
            <person name="Goulhen-Chollet F."/>
            <person name="Arsene-Ploetze F."/>
            <person name="Gallien S."/>
            <person name="Calteau A."/>
            <person name="Vallenet D."/>
            <person name="Casiot C."/>
            <person name="Chane-Woon-Ming B."/>
            <person name="Giloteaux L."/>
            <person name="Barakat M."/>
            <person name="Bonnefoy V."/>
            <person name="Bruneel O."/>
            <person name="Chandler M."/>
            <person name="Cleiss J."/>
            <person name="Duran R."/>
            <person name="Elbaz-Poulichet F."/>
            <person name="Fonknechten N."/>
            <person name="Lauga B."/>
            <person name="Mornico D."/>
            <person name="Ortet P."/>
            <person name="Schaeffer C."/>
            <person name="Siguier P."/>
            <person name="Alexander Thil Smith A."/>
            <person name="Van Dorsselaer A."/>
            <person name="Weissenbach J."/>
            <person name="Medigue C."/>
            <person name="Le Paslier D."/>
        </authorList>
    </citation>
    <scope>NUCLEOTIDE SEQUENCE</scope>
</reference>
<dbReference type="SUPFAM" id="SSF48657">
    <property type="entry name" value="FinO-like"/>
    <property type="match status" value="1"/>
</dbReference>
<evidence type="ECO:0000313" key="2">
    <source>
        <dbReference type="EMBL" id="CBH97282.1"/>
    </source>
</evidence>
<evidence type="ECO:0000256" key="1">
    <source>
        <dbReference type="SAM" id="MobiDB-lite"/>
    </source>
</evidence>
<dbReference type="EMBL" id="CABM01000042">
    <property type="protein sequence ID" value="CBH97282.1"/>
    <property type="molecule type" value="Genomic_DNA"/>
</dbReference>
<comment type="caution">
    <text evidence="2">The sequence shown here is derived from an EMBL/GenBank/DDBJ whole genome shotgun (WGS) entry which is preliminary data.</text>
</comment>
<protein>
    <submittedName>
        <fullName evidence="2">Uncharacterized protein</fullName>
    </submittedName>
</protein>
<gene>
    <name evidence="2" type="ORF">CARN2_2754</name>
</gene>
<proteinExistence type="predicted"/>